<keyword evidence="2" id="KW-0548">Nucleotidyltransferase</keyword>
<dbReference type="CDD" id="cd01646">
    <property type="entry name" value="RT_Bac_retron_I"/>
    <property type="match status" value="1"/>
</dbReference>
<dbReference type="AlphaFoldDB" id="A0A2H3KTX4"/>
<dbReference type="Proteomes" id="UP000220828">
    <property type="component" value="Unassembled WGS sequence"/>
</dbReference>
<dbReference type="SUPFAM" id="SSF56672">
    <property type="entry name" value="DNA/RNA polymerases"/>
    <property type="match status" value="1"/>
</dbReference>
<feature type="domain" description="Reverse transcriptase" evidence="1">
    <location>
        <begin position="73"/>
        <end position="320"/>
    </location>
</feature>
<dbReference type="OrthoDB" id="9780724at2"/>
<comment type="caution">
    <text evidence="2">The sequence shown here is derived from an EMBL/GenBank/DDBJ whole genome shotgun (WGS) entry which is preliminary data.</text>
</comment>
<protein>
    <submittedName>
        <fullName evidence="2">Reverse transcriptase</fullName>
    </submittedName>
</protein>
<keyword evidence="2" id="KW-0808">Transferase</keyword>
<organism evidence="2 3">
    <name type="scientific">Flavobacterium branchiophilum</name>
    <dbReference type="NCBI Taxonomy" id="55197"/>
    <lineage>
        <taxon>Bacteria</taxon>
        <taxon>Pseudomonadati</taxon>
        <taxon>Bacteroidota</taxon>
        <taxon>Flavobacteriia</taxon>
        <taxon>Flavobacteriales</taxon>
        <taxon>Flavobacteriaceae</taxon>
        <taxon>Flavobacterium</taxon>
    </lineage>
</organism>
<evidence type="ECO:0000259" key="1">
    <source>
        <dbReference type="PROSITE" id="PS50878"/>
    </source>
</evidence>
<dbReference type="Pfam" id="PF00078">
    <property type="entry name" value="RVT_1"/>
    <property type="match status" value="1"/>
</dbReference>
<evidence type="ECO:0000313" key="3">
    <source>
        <dbReference type="Proteomes" id="UP000220828"/>
    </source>
</evidence>
<gene>
    <name evidence="2" type="ORF">B0A77_10725</name>
</gene>
<name>A0A2H3KTX4_9FLAO</name>
<reference evidence="2 3" key="1">
    <citation type="submission" date="2017-09" db="EMBL/GenBank/DDBJ databases">
        <title>Whole genomes of Flavobacteriaceae.</title>
        <authorList>
            <person name="Stine C."/>
            <person name="Li C."/>
            <person name="Tadesse D."/>
        </authorList>
    </citation>
    <scope>NUCLEOTIDE SEQUENCE [LARGE SCALE GENOMIC DNA]</scope>
    <source>
        <strain evidence="2 3">ATCC 35036</strain>
    </source>
</reference>
<accession>A0A2H3KTX4</accession>
<dbReference type="InterPro" id="IPR043502">
    <property type="entry name" value="DNA/RNA_pol_sf"/>
</dbReference>
<dbReference type="InterPro" id="IPR000477">
    <property type="entry name" value="RT_dom"/>
</dbReference>
<proteinExistence type="predicted"/>
<evidence type="ECO:0000313" key="2">
    <source>
        <dbReference type="EMBL" id="PDS23490.1"/>
    </source>
</evidence>
<dbReference type="EMBL" id="PCMW01000059">
    <property type="protein sequence ID" value="PDS23490.1"/>
    <property type="molecule type" value="Genomic_DNA"/>
</dbReference>
<dbReference type="PROSITE" id="PS50878">
    <property type="entry name" value="RT_POL"/>
    <property type="match status" value="1"/>
</dbReference>
<dbReference type="GO" id="GO:0003964">
    <property type="term" value="F:RNA-directed DNA polymerase activity"/>
    <property type="evidence" value="ECO:0007669"/>
    <property type="project" value="UniProtKB-KW"/>
</dbReference>
<dbReference type="RefSeq" id="WP_097554433.1">
    <property type="nucleotide sequence ID" value="NZ_PCMW01000059.1"/>
</dbReference>
<keyword evidence="2" id="KW-0695">RNA-directed DNA polymerase</keyword>
<sequence>MKTIIELSHTEARECFLKQESYCSVELPKYFDFQPLLDELSNNANIGNIQLGDAKKLNDINYKFLTNKDGKYSWRPIQIINPVIYVNLVNKITKKENWKIIVSRFKKLQENNNIKCYSIPSVSTDSTKSNKAISIQNWWQQIEQQSLELSLDFSCVMNTDITDCYGAIYTHTIPWALHGEKVIKNDFLYPSSPKKKYLGNDIDLTIQSMQFSQTNGIPQGSLLMDFIAEIVLGYADAKLSFKIKNYNRKNHLGDFKILRYRDDYRIFATSQETLIKIAKLLSETLFELNFKLNSQKTFISENIVSDVIKPDKLYWNEAKQGAKTLQKHLFLIHTLAEKHPNSGSLTTALTKFLEDKVYPIQLFQEENSKVLVSILVDIAFKNPRTYPVITAILSKILSLELRTETIEEILKSIENKFDKIPNVGHLQIWIQRLTIKTDRNKQYSEKLCQKVINSNTDIWNMSWLNSQTIKDVILNNPIINEQKIDEMEQVIEPKEIKIFGY</sequence>